<evidence type="ECO:0000259" key="3">
    <source>
        <dbReference type="Pfam" id="PF13649"/>
    </source>
</evidence>
<dbReference type="CDD" id="cd02440">
    <property type="entry name" value="AdoMet_MTases"/>
    <property type="match status" value="1"/>
</dbReference>
<dbReference type="PANTHER" id="PTHR43861">
    <property type="entry name" value="TRANS-ACONITATE 2-METHYLTRANSFERASE-RELATED"/>
    <property type="match status" value="1"/>
</dbReference>
<dbReference type="PANTHER" id="PTHR43861:SF1">
    <property type="entry name" value="TRANS-ACONITATE 2-METHYLTRANSFERASE"/>
    <property type="match status" value="1"/>
</dbReference>
<protein>
    <submittedName>
        <fullName evidence="4">Ubiquinone/menaquinone biosynthesis C-methylase UbiE</fullName>
    </submittedName>
</protein>
<dbReference type="Pfam" id="PF13649">
    <property type="entry name" value="Methyltransf_25"/>
    <property type="match status" value="1"/>
</dbReference>
<feature type="domain" description="Methyltransferase" evidence="3">
    <location>
        <begin position="53"/>
        <end position="146"/>
    </location>
</feature>
<dbReference type="RefSeq" id="WP_170309183.1">
    <property type="nucleotide sequence ID" value="NZ_VIWU01000001.1"/>
</dbReference>
<reference evidence="4 5" key="1">
    <citation type="submission" date="2019-06" db="EMBL/GenBank/DDBJ databases">
        <title>Sequencing the genomes of 1000 actinobacteria strains.</title>
        <authorList>
            <person name="Klenk H.-P."/>
        </authorList>
    </citation>
    <scope>NUCLEOTIDE SEQUENCE [LARGE SCALE GENOMIC DNA]</scope>
    <source>
        <strain evidence="4 5">DSM 45671</strain>
    </source>
</reference>
<evidence type="ECO:0000256" key="2">
    <source>
        <dbReference type="ARBA" id="ARBA00022679"/>
    </source>
</evidence>
<organism evidence="4 5">
    <name type="scientific">Pseudonocardia hierapolitana</name>
    <dbReference type="NCBI Taxonomy" id="1128676"/>
    <lineage>
        <taxon>Bacteria</taxon>
        <taxon>Bacillati</taxon>
        <taxon>Actinomycetota</taxon>
        <taxon>Actinomycetes</taxon>
        <taxon>Pseudonocardiales</taxon>
        <taxon>Pseudonocardiaceae</taxon>
        <taxon>Pseudonocardia</taxon>
    </lineage>
</organism>
<dbReference type="GO" id="GO:0032259">
    <property type="term" value="P:methylation"/>
    <property type="evidence" value="ECO:0007669"/>
    <property type="project" value="UniProtKB-KW"/>
</dbReference>
<dbReference type="EMBL" id="VIWU01000001">
    <property type="protein sequence ID" value="TWF81388.1"/>
    <property type="molecule type" value="Genomic_DNA"/>
</dbReference>
<dbReference type="Proteomes" id="UP000321261">
    <property type="component" value="Unassembled WGS sequence"/>
</dbReference>
<keyword evidence="4" id="KW-0830">Ubiquinone</keyword>
<keyword evidence="2" id="KW-0808">Transferase</keyword>
<evidence type="ECO:0000313" key="4">
    <source>
        <dbReference type="EMBL" id="TWF81388.1"/>
    </source>
</evidence>
<dbReference type="AlphaFoldDB" id="A0A561T2P5"/>
<keyword evidence="1 4" id="KW-0489">Methyltransferase</keyword>
<dbReference type="GO" id="GO:0008168">
    <property type="term" value="F:methyltransferase activity"/>
    <property type="evidence" value="ECO:0007669"/>
    <property type="project" value="UniProtKB-KW"/>
</dbReference>
<keyword evidence="5" id="KW-1185">Reference proteome</keyword>
<dbReference type="Gene3D" id="3.40.50.150">
    <property type="entry name" value="Vaccinia Virus protein VP39"/>
    <property type="match status" value="1"/>
</dbReference>
<dbReference type="InterPro" id="IPR041698">
    <property type="entry name" value="Methyltransf_25"/>
</dbReference>
<sequence length="230" mass="25151">MTAAWTFPEFSPVGVDLAGAEAVARYDRNQGTDAERDNALLDRLGVGPGTRFVDLACGTGSLVVEAARRGADAHGVDVAEEMLAYTRRRAADAGVAVSLHHAGFLSYEHAGPTADVVTTRSALHQLPDFWKQAALLKIAGYLRPGGLLYVWDLMFSFPPAEYAEQVQRMIDELGRPEGAGFTMADFEAHVREEFSTYTWIIEGLIERAGFAIEGSAFPRTTHGEFVCRRR</sequence>
<evidence type="ECO:0000313" key="5">
    <source>
        <dbReference type="Proteomes" id="UP000321261"/>
    </source>
</evidence>
<comment type="caution">
    <text evidence="4">The sequence shown here is derived from an EMBL/GenBank/DDBJ whole genome shotgun (WGS) entry which is preliminary data.</text>
</comment>
<dbReference type="InterPro" id="IPR029063">
    <property type="entry name" value="SAM-dependent_MTases_sf"/>
</dbReference>
<gene>
    <name evidence="4" type="ORF">FHX44_117331</name>
</gene>
<dbReference type="SUPFAM" id="SSF53335">
    <property type="entry name" value="S-adenosyl-L-methionine-dependent methyltransferases"/>
    <property type="match status" value="1"/>
</dbReference>
<proteinExistence type="predicted"/>
<accession>A0A561T2P5</accession>
<name>A0A561T2P5_9PSEU</name>
<evidence type="ECO:0000256" key="1">
    <source>
        <dbReference type="ARBA" id="ARBA00022603"/>
    </source>
</evidence>